<evidence type="ECO:0000313" key="1">
    <source>
        <dbReference type="EMBL" id="KAJ2973901.1"/>
    </source>
</evidence>
<dbReference type="Proteomes" id="UP001143910">
    <property type="component" value="Unassembled WGS sequence"/>
</dbReference>
<evidence type="ECO:0000313" key="2">
    <source>
        <dbReference type="Proteomes" id="UP001143910"/>
    </source>
</evidence>
<accession>A0ACC1N5Z7</accession>
<gene>
    <name evidence="1" type="ORF">NQ176_g6338</name>
</gene>
<dbReference type="EMBL" id="JANJQO010000902">
    <property type="protein sequence ID" value="KAJ2973901.1"/>
    <property type="molecule type" value="Genomic_DNA"/>
</dbReference>
<protein>
    <submittedName>
        <fullName evidence="1">Uncharacterized protein</fullName>
    </submittedName>
</protein>
<proteinExistence type="predicted"/>
<keyword evidence="2" id="KW-1185">Reference proteome</keyword>
<sequence length="508" mass="58077">MMKLLVRFQETTQLQAQAPVKQPDGIDGVWWTGALPDLEGRAVHCLLRNQASCLLKIFEATTSGSGVLQNSCVVVPRRLEDIETASHARLYAFPFDSVPAYWRHIYSESQVLKTFEILLKTCKGTPFEQRRAFLERLDEIVARLDRCLIIAGGGSRIFNRMWIEQTLDMIREIWKLNAILPTPMGEFSKLEPFGRPTVTRPCPVHQGWSIAQFEKYMRDGHKFELETGGIGPKPVIFTDLTKDCWPALQERLWCRPEYLFRATLGGRRLIPIEIGRSYVDEGWGQELLPFKKFVFKYIDNTISSNDAENGLADLNTETEQDIPQTGYLAQHDLFEQIPELRRDISIPDYCWADVPTRAPFNGKQKPKLDVPQLNAWFGPPRTITPLHTDGYTNLLCQVVGTKYVRLYPPQADALMRPRPKDEGGIDMSNTSAIDLGVVEGWDSYEPRDGNMEKGEAALNYLDEVRSSLQGCLYYDYILEPGDTLLIPVGWWHYVRSLSVSFSVSFWWN</sequence>
<reference evidence="1" key="1">
    <citation type="submission" date="2022-08" db="EMBL/GenBank/DDBJ databases">
        <title>Genome Sequence of Lecanicillium fungicola.</title>
        <authorList>
            <person name="Buettner E."/>
        </authorList>
    </citation>
    <scope>NUCLEOTIDE SEQUENCE</scope>
    <source>
        <strain evidence="1">Babe33</strain>
    </source>
</reference>
<name>A0ACC1N5Z7_9HYPO</name>
<comment type="caution">
    <text evidence="1">The sequence shown here is derived from an EMBL/GenBank/DDBJ whole genome shotgun (WGS) entry which is preliminary data.</text>
</comment>
<organism evidence="1 2">
    <name type="scientific">Zarea fungicola</name>
    <dbReference type="NCBI Taxonomy" id="93591"/>
    <lineage>
        <taxon>Eukaryota</taxon>
        <taxon>Fungi</taxon>
        <taxon>Dikarya</taxon>
        <taxon>Ascomycota</taxon>
        <taxon>Pezizomycotina</taxon>
        <taxon>Sordariomycetes</taxon>
        <taxon>Hypocreomycetidae</taxon>
        <taxon>Hypocreales</taxon>
        <taxon>Cordycipitaceae</taxon>
        <taxon>Zarea</taxon>
    </lineage>
</organism>